<gene>
    <name evidence="1" type="ORF">AVEN_256707_1</name>
</gene>
<accession>A0A4Y2RQ77</accession>
<sequence length="116" mass="12874">MKTVYVGLLHIKTDVGGQTSSCWWSAHNPRPQKRTGAHWGFRVHRNGRELIGVFESTEMDGSSLGFRVHRNGLELVGCGSSERGCQLWCCPPHRTSVQNDVCSNIALVLLRNGTLI</sequence>
<comment type="caution">
    <text evidence="1">The sequence shown here is derived from an EMBL/GenBank/DDBJ whole genome shotgun (WGS) entry which is preliminary data.</text>
</comment>
<keyword evidence="2" id="KW-1185">Reference proteome</keyword>
<dbReference type="AlphaFoldDB" id="A0A4Y2RQ77"/>
<protein>
    <submittedName>
        <fullName evidence="1">Uncharacterized protein</fullName>
    </submittedName>
</protein>
<evidence type="ECO:0000313" key="1">
    <source>
        <dbReference type="EMBL" id="GBN77964.1"/>
    </source>
</evidence>
<dbReference type="Proteomes" id="UP000499080">
    <property type="component" value="Unassembled WGS sequence"/>
</dbReference>
<dbReference type="EMBL" id="BGPR01017997">
    <property type="protein sequence ID" value="GBN77964.1"/>
    <property type="molecule type" value="Genomic_DNA"/>
</dbReference>
<organism evidence="1 2">
    <name type="scientific">Araneus ventricosus</name>
    <name type="common">Orbweaver spider</name>
    <name type="synonym">Epeira ventricosa</name>
    <dbReference type="NCBI Taxonomy" id="182803"/>
    <lineage>
        <taxon>Eukaryota</taxon>
        <taxon>Metazoa</taxon>
        <taxon>Ecdysozoa</taxon>
        <taxon>Arthropoda</taxon>
        <taxon>Chelicerata</taxon>
        <taxon>Arachnida</taxon>
        <taxon>Araneae</taxon>
        <taxon>Araneomorphae</taxon>
        <taxon>Entelegynae</taxon>
        <taxon>Araneoidea</taxon>
        <taxon>Araneidae</taxon>
        <taxon>Araneus</taxon>
    </lineage>
</organism>
<name>A0A4Y2RQ77_ARAVE</name>
<evidence type="ECO:0000313" key="2">
    <source>
        <dbReference type="Proteomes" id="UP000499080"/>
    </source>
</evidence>
<reference evidence="1 2" key="1">
    <citation type="journal article" date="2019" name="Sci. Rep.">
        <title>Orb-weaving spider Araneus ventricosus genome elucidates the spidroin gene catalogue.</title>
        <authorList>
            <person name="Kono N."/>
            <person name="Nakamura H."/>
            <person name="Ohtoshi R."/>
            <person name="Moran D.A.P."/>
            <person name="Shinohara A."/>
            <person name="Yoshida Y."/>
            <person name="Fujiwara M."/>
            <person name="Mori M."/>
            <person name="Tomita M."/>
            <person name="Arakawa K."/>
        </authorList>
    </citation>
    <scope>NUCLEOTIDE SEQUENCE [LARGE SCALE GENOMIC DNA]</scope>
</reference>
<proteinExistence type="predicted"/>